<comment type="caution">
    <text evidence="3">The sequence shown here is derived from an EMBL/GenBank/DDBJ whole genome shotgun (WGS) entry which is preliminary data.</text>
</comment>
<dbReference type="AlphaFoldDB" id="A0A9Q0X902"/>
<feature type="domain" description="VIT" evidence="2">
    <location>
        <begin position="20"/>
        <end position="155"/>
    </location>
</feature>
<feature type="domain" description="VWFA" evidence="1">
    <location>
        <begin position="368"/>
        <end position="498"/>
    </location>
</feature>
<dbReference type="PROSITE" id="PS50234">
    <property type="entry name" value="VWFA"/>
    <property type="match status" value="1"/>
</dbReference>
<evidence type="ECO:0000259" key="2">
    <source>
        <dbReference type="PROSITE" id="PS51468"/>
    </source>
</evidence>
<dbReference type="Proteomes" id="UP001142489">
    <property type="component" value="Unassembled WGS sequence"/>
</dbReference>
<evidence type="ECO:0008006" key="5">
    <source>
        <dbReference type="Google" id="ProtNLM"/>
    </source>
</evidence>
<dbReference type="SUPFAM" id="SSF53300">
    <property type="entry name" value="vWA-like"/>
    <property type="match status" value="1"/>
</dbReference>
<gene>
    <name evidence="3" type="ORF">JRQ81_009915</name>
</gene>
<evidence type="ECO:0000313" key="3">
    <source>
        <dbReference type="EMBL" id="KAJ7306552.1"/>
    </source>
</evidence>
<dbReference type="PANTHER" id="PTHR46299:SF1">
    <property type="entry name" value="VON WILLEBRAND FACTOR A DOMAIN-CONTAINING PROTEIN 5B1"/>
    <property type="match status" value="1"/>
</dbReference>
<keyword evidence="4" id="KW-1185">Reference proteome</keyword>
<dbReference type="InterPro" id="IPR002035">
    <property type="entry name" value="VWF_A"/>
</dbReference>
<dbReference type="Pfam" id="PF13768">
    <property type="entry name" value="VWA_3"/>
    <property type="match status" value="1"/>
</dbReference>
<reference evidence="3" key="1">
    <citation type="journal article" date="2023" name="DNA Res.">
        <title>Chromosome-level genome assembly of Phrynocephalus forsythii using third-generation DNA sequencing and Hi-C analysis.</title>
        <authorList>
            <person name="Qi Y."/>
            <person name="Zhao W."/>
            <person name="Zhao Y."/>
            <person name="Niu C."/>
            <person name="Cao S."/>
            <person name="Zhang Y."/>
        </authorList>
    </citation>
    <scope>NUCLEOTIDE SEQUENCE</scope>
    <source>
        <tissue evidence="3">Muscle</tissue>
    </source>
</reference>
<dbReference type="PANTHER" id="PTHR46299">
    <property type="entry name" value="VON WILLEBRAND FACTOR A DOMAIN-CONTAINING PROTEIN 5B2-RELATED"/>
    <property type="match status" value="1"/>
</dbReference>
<dbReference type="InterPro" id="IPR036465">
    <property type="entry name" value="vWFA_dom_sf"/>
</dbReference>
<accession>A0A9Q0X902</accession>
<evidence type="ECO:0000259" key="1">
    <source>
        <dbReference type="PROSITE" id="PS50234"/>
    </source>
</evidence>
<evidence type="ECO:0000313" key="4">
    <source>
        <dbReference type="Proteomes" id="UP001142489"/>
    </source>
</evidence>
<organism evidence="3 4">
    <name type="scientific">Phrynocephalus forsythii</name>
    <dbReference type="NCBI Taxonomy" id="171643"/>
    <lineage>
        <taxon>Eukaryota</taxon>
        <taxon>Metazoa</taxon>
        <taxon>Chordata</taxon>
        <taxon>Craniata</taxon>
        <taxon>Vertebrata</taxon>
        <taxon>Euteleostomi</taxon>
        <taxon>Lepidosauria</taxon>
        <taxon>Squamata</taxon>
        <taxon>Bifurcata</taxon>
        <taxon>Unidentata</taxon>
        <taxon>Episquamata</taxon>
        <taxon>Toxicofera</taxon>
        <taxon>Iguania</taxon>
        <taxon>Acrodonta</taxon>
        <taxon>Agamidae</taxon>
        <taxon>Agaminae</taxon>
        <taxon>Phrynocephalus</taxon>
    </lineage>
</organism>
<proteinExistence type="predicted"/>
<dbReference type="PROSITE" id="PS51468">
    <property type="entry name" value="VIT"/>
    <property type="match status" value="1"/>
</dbReference>
<protein>
    <recommendedName>
        <fullName evidence="5">von Willebrand factor A domain-containing protein 5B1</fullName>
    </recommendedName>
</protein>
<dbReference type="InterPro" id="IPR013694">
    <property type="entry name" value="VIT"/>
</dbReference>
<dbReference type="EMBL" id="JAPFRF010000020">
    <property type="protein sequence ID" value="KAJ7306552.1"/>
    <property type="molecule type" value="Genomic_DNA"/>
</dbReference>
<dbReference type="Gene3D" id="3.40.50.410">
    <property type="entry name" value="von Willebrand factor, type A domain"/>
    <property type="match status" value="1"/>
</dbReference>
<dbReference type="Pfam" id="PF13757">
    <property type="entry name" value="VIT_2"/>
    <property type="match status" value="1"/>
</dbReference>
<sequence length="498" mass="55196">MDFQALCIFSKREEARRRHAKMPGLLNRTTNTALPLASSEVTSCVSGYALGLTASLTYSNSESHPFEGLFLYPLDEYTTVVGFEAVISEHIVTVQIKDKSRMDDNYFDCCSLPEGRASEEGHIVLDEDLERTVFVANLGIVPPQVDVSLCISTSSELQTLPSGAVRVLLPPVCVPRVPQNSAEAAATLLSGHPLRLDRHYCGSTSPDQPGKFCLARLLETETTNPTEYEFTFHLEIRGPCLLAGVESPTHEIRADADPSARSAQSIVITLANRHTFDRPVEILIHPSEPHMPHILMEEGDMSPAEYERHLQGRSDFIKGMRKDPSVEKKMEIIRKRLHKDIPHHPVVMLNFCPDLRSIEPNLRNTQGEFIILVDRSGSMSGANIDRVKDTLLVILKSLLPPCLFNIIGFGSTFKALFPSSQAYSEENLALACESVQKFRADMGGTNILSPLKWVIRQPIHRGHPRLLFLLTDGAVGNTGKVLEMIRNHASSTRSTRAA</sequence>
<name>A0A9Q0X902_9SAUR</name>
<dbReference type="InterPro" id="IPR052627">
    <property type="entry name" value="VWA_domain-containing"/>
</dbReference>
<dbReference type="OrthoDB" id="1729737at2759"/>